<reference evidence="3 4" key="1">
    <citation type="submission" date="2024-10" db="EMBL/GenBank/DDBJ databases">
        <title>Updated reference genomes for cyclostephanoid diatoms.</title>
        <authorList>
            <person name="Roberts W.R."/>
            <person name="Alverson A.J."/>
        </authorList>
    </citation>
    <scope>NUCLEOTIDE SEQUENCE [LARGE SCALE GENOMIC DNA]</scope>
    <source>
        <strain evidence="3 4">AJA228-03</strain>
    </source>
</reference>
<evidence type="ECO:0000259" key="2">
    <source>
        <dbReference type="Pfam" id="PF00652"/>
    </source>
</evidence>
<feature type="region of interest" description="Disordered" evidence="1">
    <location>
        <begin position="100"/>
        <end position="146"/>
    </location>
</feature>
<evidence type="ECO:0000313" key="4">
    <source>
        <dbReference type="Proteomes" id="UP001530377"/>
    </source>
</evidence>
<dbReference type="InterPro" id="IPR000772">
    <property type="entry name" value="Ricin_B_lectin"/>
</dbReference>
<dbReference type="AlphaFoldDB" id="A0ABD3RW41"/>
<accession>A0ABD3RW41</accession>
<evidence type="ECO:0000313" key="3">
    <source>
        <dbReference type="EMBL" id="KAL3816444.1"/>
    </source>
</evidence>
<dbReference type="PROSITE" id="PS50231">
    <property type="entry name" value="RICIN_B_LECTIN"/>
    <property type="match status" value="1"/>
</dbReference>
<dbReference type="InterPro" id="IPR035992">
    <property type="entry name" value="Ricin_B-like_lectins"/>
</dbReference>
<evidence type="ECO:0000256" key="1">
    <source>
        <dbReference type="SAM" id="MobiDB-lite"/>
    </source>
</evidence>
<feature type="compositionally biased region" description="Basic residues" evidence="1">
    <location>
        <begin position="113"/>
        <end position="135"/>
    </location>
</feature>
<proteinExistence type="predicted"/>
<comment type="caution">
    <text evidence="3">The sequence shown here is derived from an EMBL/GenBank/DDBJ whole genome shotgun (WGS) entry which is preliminary data.</text>
</comment>
<dbReference type="Gene3D" id="2.80.10.50">
    <property type="match status" value="1"/>
</dbReference>
<dbReference type="SUPFAM" id="SSF50370">
    <property type="entry name" value="Ricin B-like lectins"/>
    <property type="match status" value="1"/>
</dbReference>
<gene>
    <name evidence="3" type="ORF">ACHAXA_001026</name>
</gene>
<feature type="domain" description="Ricin B lectin" evidence="2">
    <location>
        <begin position="171"/>
        <end position="280"/>
    </location>
</feature>
<organism evidence="3 4">
    <name type="scientific">Cyclostephanos tholiformis</name>
    <dbReference type="NCBI Taxonomy" id="382380"/>
    <lineage>
        <taxon>Eukaryota</taxon>
        <taxon>Sar</taxon>
        <taxon>Stramenopiles</taxon>
        <taxon>Ochrophyta</taxon>
        <taxon>Bacillariophyta</taxon>
        <taxon>Coscinodiscophyceae</taxon>
        <taxon>Thalassiosirophycidae</taxon>
        <taxon>Stephanodiscales</taxon>
        <taxon>Stephanodiscaceae</taxon>
        <taxon>Cyclostephanos</taxon>
    </lineage>
</organism>
<dbReference type="EMBL" id="JALLPB020000148">
    <property type="protein sequence ID" value="KAL3816444.1"/>
    <property type="molecule type" value="Genomic_DNA"/>
</dbReference>
<keyword evidence="4" id="KW-1185">Reference proteome</keyword>
<dbReference type="Pfam" id="PF00652">
    <property type="entry name" value="Ricin_B_lectin"/>
    <property type="match status" value="1"/>
</dbReference>
<protein>
    <recommendedName>
        <fullName evidence="2">Ricin B lectin domain-containing protein</fullName>
    </recommendedName>
</protein>
<dbReference type="Proteomes" id="UP001530377">
    <property type="component" value="Unassembled WGS sequence"/>
</dbReference>
<name>A0ABD3RW41_9STRA</name>
<sequence length="303" mass="34635">MGLELEAHDLFLPFRRSPPQRPRYHGECYCTYLHKSGSKRTMRLLIIIPTAAVCSIRLSALAEEHSARSRKMGSNRNRRRRMRRQQIIFDEALVGQNSTRGLNIYDDDGGRNNRNHYTKRPTRKPTRGATRRPTRRPTAITPPSTSQSTFRLKLYWQEGFYWQGNDEDPVYCMECSSSNDCKVGNEIIIKHCSSARDQKFTEVGGTIRPAMDTTLCFTVMGYGRAEDNDGDPITEPIQLQSCDGDNSNQKFVGFRNSGRFELGPIGHTDRCLGQAHHPKSYEMIHPKSCATGRIDTTSYWITY</sequence>